<dbReference type="Proteomes" id="UP001597402">
    <property type="component" value="Unassembled WGS sequence"/>
</dbReference>
<dbReference type="InterPro" id="IPR048711">
    <property type="entry name" value="WHD_Rv2258c"/>
</dbReference>
<dbReference type="Pfam" id="PF21320">
    <property type="entry name" value="WHD_Rv2258c"/>
    <property type="match status" value="1"/>
</dbReference>
<dbReference type="GO" id="GO:0008168">
    <property type="term" value="F:methyltransferase activity"/>
    <property type="evidence" value="ECO:0007669"/>
    <property type="project" value="UniProtKB-KW"/>
</dbReference>
<dbReference type="EMBL" id="JBHUHP010000030">
    <property type="protein sequence ID" value="MFD2094015.1"/>
    <property type="molecule type" value="Genomic_DNA"/>
</dbReference>
<reference evidence="4" key="1">
    <citation type="journal article" date="2019" name="Int. J. Syst. Evol. Microbiol.">
        <title>The Global Catalogue of Microorganisms (GCM) 10K type strain sequencing project: providing services to taxonomists for standard genome sequencing and annotation.</title>
        <authorList>
            <consortium name="The Broad Institute Genomics Platform"/>
            <consortium name="The Broad Institute Genome Sequencing Center for Infectious Disease"/>
            <person name="Wu L."/>
            <person name="Ma J."/>
        </authorList>
    </citation>
    <scope>NUCLEOTIDE SEQUENCE [LARGE SCALE GENOMIC DNA]</scope>
    <source>
        <strain evidence="4">JCM 3338</strain>
    </source>
</reference>
<protein>
    <submittedName>
        <fullName evidence="3">Class I SAM-dependent methyltransferase</fullName>
    </submittedName>
</protein>
<proteinExistence type="predicted"/>
<dbReference type="SUPFAM" id="SSF53335">
    <property type="entry name" value="S-adenosyl-L-methionine-dependent methyltransferases"/>
    <property type="match status" value="1"/>
</dbReference>
<gene>
    <name evidence="3" type="ORF">ACFSHS_20815</name>
</gene>
<evidence type="ECO:0000259" key="2">
    <source>
        <dbReference type="Pfam" id="PF21320"/>
    </source>
</evidence>
<evidence type="ECO:0000313" key="3">
    <source>
        <dbReference type="EMBL" id="MFD2094015.1"/>
    </source>
</evidence>
<keyword evidence="3" id="KW-0489">Methyltransferase</keyword>
<keyword evidence="3" id="KW-0808">Transferase</keyword>
<dbReference type="RefSeq" id="WP_376880353.1">
    <property type="nucleotide sequence ID" value="NZ_JBHUHP010000030.1"/>
</dbReference>
<dbReference type="Gene3D" id="3.40.50.150">
    <property type="entry name" value="Vaccinia Virus protein VP39"/>
    <property type="match status" value="1"/>
</dbReference>
<dbReference type="SUPFAM" id="SSF46785">
    <property type="entry name" value="Winged helix' DNA-binding domain"/>
    <property type="match status" value="1"/>
</dbReference>
<dbReference type="InterPro" id="IPR029063">
    <property type="entry name" value="SAM-dependent_MTases_sf"/>
</dbReference>
<sequence>MSIDQSRLEQAVGTVFSDIGVSLGGPLVVLGDRLGLWAAMAGAGPVTPRDVAARTGTAERYVREWLCAMAVARYVEYDAASGAFTLTDEMAQVLATHDGPTSLIGVFPGLIALWHDVDLVERLFRTGGGVGWGDHHPALNDAQENFTRPMYRAAFESWIEALDGVADRLRRGARVADVGAGRGVSTIVLAEAYPASAFVGFDIDAPSVTAARKAAAETGLTERVSFEVADATAFPGAGYDLISFTDCLHDLGDPVAAAAHARSALAPDGTVLVVEPLAADRLEDDFANPYARIGYAISTLVCTPSSLAQPGARALGTMAGEARVRRVLTDAGYGRVRRVGTDAAPLNILLEARP</sequence>
<dbReference type="CDD" id="cd02440">
    <property type="entry name" value="AdoMet_MTases"/>
    <property type="match status" value="1"/>
</dbReference>
<keyword evidence="4" id="KW-1185">Reference proteome</keyword>
<dbReference type="PANTHER" id="PTHR45128:SF2">
    <property type="entry name" value="METHYLTRANSFERASE DOMAIN-CONTAINING PROTEIN"/>
    <property type="match status" value="1"/>
</dbReference>
<feature type="domain" description="S-adenosylmethionine-dependent methyltransferase Rv2258c-like winged HTH" evidence="2">
    <location>
        <begin position="27"/>
        <end position="95"/>
    </location>
</feature>
<dbReference type="GO" id="GO:0032259">
    <property type="term" value="P:methylation"/>
    <property type="evidence" value="ECO:0007669"/>
    <property type="project" value="UniProtKB-KW"/>
</dbReference>
<comment type="caution">
    <text evidence="3">The sequence shown here is derived from an EMBL/GenBank/DDBJ whole genome shotgun (WGS) entry which is preliminary data.</text>
</comment>
<accession>A0ABW4XGZ9</accession>
<evidence type="ECO:0000313" key="4">
    <source>
        <dbReference type="Proteomes" id="UP001597402"/>
    </source>
</evidence>
<name>A0ABW4XGZ9_9ACTN</name>
<dbReference type="InterPro" id="IPR036390">
    <property type="entry name" value="WH_DNA-bd_sf"/>
</dbReference>
<feature type="domain" description="Methyltransferase" evidence="1">
    <location>
        <begin position="171"/>
        <end position="283"/>
    </location>
</feature>
<dbReference type="InterPro" id="IPR053173">
    <property type="entry name" value="SAM-binding_MTase"/>
</dbReference>
<organism evidence="3 4">
    <name type="scientific">Blastococcus deserti</name>
    <dbReference type="NCBI Taxonomy" id="2259033"/>
    <lineage>
        <taxon>Bacteria</taxon>
        <taxon>Bacillati</taxon>
        <taxon>Actinomycetota</taxon>
        <taxon>Actinomycetes</taxon>
        <taxon>Geodermatophilales</taxon>
        <taxon>Geodermatophilaceae</taxon>
        <taxon>Blastococcus</taxon>
    </lineage>
</organism>
<dbReference type="InterPro" id="IPR025714">
    <property type="entry name" value="Methyltranfer_dom"/>
</dbReference>
<dbReference type="Pfam" id="PF13847">
    <property type="entry name" value="Methyltransf_31"/>
    <property type="match status" value="1"/>
</dbReference>
<evidence type="ECO:0000259" key="1">
    <source>
        <dbReference type="Pfam" id="PF13847"/>
    </source>
</evidence>
<dbReference type="PANTHER" id="PTHR45128">
    <property type="entry name" value="METHYLTRANSFERASE TYPE 11"/>
    <property type="match status" value="1"/>
</dbReference>